<gene>
    <name evidence="5" type="ORF">A4U43_C05F22840</name>
</gene>
<dbReference type="Pfam" id="PF08389">
    <property type="entry name" value="Xpo1"/>
    <property type="match status" value="1"/>
</dbReference>
<dbReference type="Pfam" id="PF25758">
    <property type="entry name" value="TPR_IPO11"/>
    <property type="match status" value="1"/>
</dbReference>
<evidence type="ECO:0000259" key="2">
    <source>
        <dbReference type="Pfam" id="PF08389"/>
    </source>
</evidence>
<reference evidence="6" key="1">
    <citation type="journal article" date="2017" name="Nat. Commun.">
        <title>The asparagus genome sheds light on the origin and evolution of a young Y chromosome.</title>
        <authorList>
            <person name="Harkess A."/>
            <person name="Zhou J."/>
            <person name="Xu C."/>
            <person name="Bowers J.E."/>
            <person name="Van der Hulst R."/>
            <person name="Ayyampalayam S."/>
            <person name="Mercati F."/>
            <person name="Riccardi P."/>
            <person name="McKain M.R."/>
            <person name="Kakrana A."/>
            <person name="Tang H."/>
            <person name="Ray J."/>
            <person name="Groenendijk J."/>
            <person name="Arikit S."/>
            <person name="Mathioni S.M."/>
            <person name="Nakano M."/>
            <person name="Shan H."/>
            <person name="Telgmann-Rauber A."/>
            <person name="Kanno A."/>
            <person name="Yue Z."/>
            <person name="Chen H."/>
            <person name="Li W."/>
            <person name="Chen Y."/>
            <person name="Xu X."/>
            <person name="Zhang Y."/>
            <person name="Luo S."/>
            <person name="Chen H."/>
            <person name="Gao J."/>
            <person name="Mao Z."/>
            <person name="Pires J.C."/>
            <person name="Luo M."/>
            <person name="Kudrna D."/>
            <person name="Wing R.A."/>
            <person name="Meyers B.C."/>
            <person name="Yi K."/>
            <person name="Kong H."/>
            <person name="Lavrijsen P."/>
            <person name="Sunseri F."/>
            <person name="Falavigna A."/>
            <person name="Ye Y."/>
            <person name="Leebens-Mack J.H."/>
            <person name="Chen G."/>
        </authorList>
    </citation>
    <scope>NUCLEOTIDE SEQUENCE [LARGE SCALE GENOMIC DNA]</scope>
    <source>
        <strain evidence="6">cv. DH0086</strain>
    </source>
</reference>
<dbReference type="Pfam" id="PF25018">
    <property type="entry name" value="HEAT_IPO9_c"/>
    <property type="match status" value="1"/>
</dbReference>
<dbReference type="Gramene" id="ONK69433">
    <property type="protein sequence ID" value="ONK69433"/>
    <property type="gene ID" value="A4U43_C05F22840"/>
</dbReference>
<dbReference type="InterPro" id="IPR013598">
    <property type="entry name" value="Exportin-1/Importin-b-like"/>
</dbReference>
<dbReference type="GO" id="GO:0006606">
    <property type="term" value="P:protein import into nucleus"/>
    <property type="evidence" value="ECO:0007669"/>
    <property type="project" value="TreeGrafter"/>
</dbReference>
<feature type="domain" description="Exportin-1/Importin-beta-like" evidence="2">
    <location>
        <begin position="97"/>
        <end position="255"/>
    </location>
</feature>
<evidence type="ECO:0000313" key="5">
    <source>
        <dbReference type="EMBL" id="ONK69433.1"/>
    </source>
</evidence>
<dbReference type="GO" id="GO:0005829">
    <property type="term" value="C:cytosol"/>
    <property type="evidence" value="ECO:0007669"/>
    <property type="project" value="TreeGrafter"/>
</dbReference>
<dbReference type="OMA" id="NPDQYTI"/>
<evidence type="ECO:0000256" key="1">
    <source>
        <dbReference type="ARBA" id="ARBA00022927"/>
    </source>
</evidence>
<dbReference type="FunFam" id="1.25.10.10:FF:000459">
    <property type="entry name" value="ARM repeat superfamily protein"/>
    <property type="match status" value="1"/>
</dbReference>
<dbReference type="InterPro" id="IPR011989">
    <property type="entry name" value="ARM-like"/>
</dbReference>
<dbReference type="AlphaFoldDB" id="A0A5P1EV43"/>
<dbReference type="Proteomes" id="UP000243459">
    <property type="component" value="Chromosome 5"/>
</dbReference>
<keyword evidence="6" id="KW-1185">Reference proteome</keyword>
<dbReference type="EMBL" id="CM007385">
    <property type="protein sequence ID" value="ONK69433.1"/>
    <property type="molecule type" value="Genomic_DNA"/>
</dbReference>
<evidence type="ECO:0000259" key="4">
    <source>
        <dbReference type="Pfam" id="PF25758"/>
    </source>
</evidence>
<accession>A0A5P1EV43</accession>
<evidence type="ECO:0000259" key="3">
    <source>
        <dbReference type="Pfam" id="PF25018"/>
    </source>
</evidence>
<dbReference type="InterPro" id="IPR058669">
    <property type="entry name" value="TPR_IPO7/11-like"/>
</dbReference>
<dbReference type="InterPro" id="IPR016024">
    <property type="entry name" value="ARM-type_fold"/>
</dbReference>
<evidence type="ECO:0000313" key="6">
    <source>
        <dbReference type="Proteomes" id="UP000243459"/>
    </source>
</evidence>
<keyword evidence="1" id="KW-0653">Protein transport</keyword>
<feature type="domain" description="Importin-7/11-like TPR repeats" evidence="4">
    <location>
        <begin position="635"/>
        <end position="978"/>
    </location>
</feature>
<organism evidence="5 6">
    <name type="scientific">Asparagus officinalis</name>
    <name type="common">Garden asparagus</name>
    <dbReference type="NCBI Taxonomy" id="4686"/>
    <lineage>
        <taxon>Eukaryota</taxon>
        <taxon>Viridiplantae</taxon>
        <taxon>Streptophyta</taxon>
        <taxon>Embryophyta</taxon>
        <taxon>Tracheophyta</taxon>
        <taxon>Spermatophyta</taxon>
        <taxon>Magnoliopsida</taxon>
        <taxon>Liliopsida</taxon>
        <taxon>Asparagales</taxon>
        <taxon>Asparagaceae</taxon>
        <taxon>Asparagoideae</taxon>
        <taxon>Asparagus</taxon>
    </lineage>
</organism>
<name>A0A5P1EV43_ASPOF</name>
<proteinExistence type="predicted"/>
<keyword evidence="1" id="KW-0813">Transport</keyword>
<feature type="domain" description="Importin-9 central HEAT repeats" evidence="3">
    <location>
        <begin position="333"/>
        <end position="569"/>
    </location>
</feature>
<dbReference type="Gene3D" id="1.25.10.10">
    <property type="entry name" value="Leucine-rich Repeat Variant"/>
    <property type="match status" value="1"/>
</dbReference>
<protein>
    <submittedName>
        <fullName evidence="5">Uncharacterized protein</fullName>
    </submittedName>
</protein>
<dbReference type="GO" id="GO:0005635">
    <property type="term" value="C:nuclear envelope"/>
    <property type="evidence" value="ECO:0007669"/>
    <property type="project" value="TreeGrafter"/>
</dbReference>
<dbReference type="InterPro" id="IPR056840">
    <property type="entry name" value="HEAT_IPO9_central"/>
</dbReference>
<dbReference type="PANTHER" id="PTHR10997:SF9">
    <property type="entry name" value="IMPORTIN-9"/>
    <property type="match status" value="1"/>
</dbReference>
<dbReference type="PANTHER" id="PTHR10997">
    <property type="entry name" value="IMPORTIN-7, 8, 11"/>
    <property type="match status" value="1"/>
</dbReference>
<dbReference type="SUPFAM" id="SSF48371">
    <property type="entry name" value="ARM repeat"/>
    <property type="match status" value="1"/>
</dbReference>
<sequence length="1011" mass="111605">MASQFVDQDQKWLMDCLTATLDTNREVRSFAETSLHQASLQPGFGTALTKVTVNMEFIKQHWQEGEENFIHPAASTDEKGVIRQLLLPSLDDSSGKIRTAIGMVVASIAQYDWPEDWPELLPSLLKLISDQSNKDGVRGALRCLALLSDDLDDTLVPKLVPNLFPYLHTVISSPHLYEKSLRSKALSIVHSCVSILGSMSGVYKTETIALMMPMVSSLMEHFSTILQPPMQSGDPDDWSIRMEVLKCLLQFIQNFPSLVQAQFSVIMAPLWHTFVSTLEVYQLSSIQGCEDAYLGRFDSDGGEKSLDTFVIQLFEFLLTIVGNSRMAKVIGSSIRELVYYIIAFLQMTEEQVHTWSLDANQYVADEDDVTYSCRVSGSLLLEEIANTYREEGINSIIEGAQKRFSESCHAKVAGSTDWWRLREASLFALVSLSEQLLEAQDSGLVKIKLGALLDKMITEDMGTGLHEYPFLHARAFSAVSKFSHVISRGISEQFLCAAIQAIALDVPPPVKVGACRALSQLLSEANKEVVQPHIMGLFSALTGLLKQASDETLHLVLETLQAAVRAGHELSQSIEPILSPVILNVWAQHVSDPFISIDAVEVLEAIKNAPGCIRPLVSRILPSVGAILDKPQLQPAGLVAGSLDLMTMILKSAPADVVKAVFDVCFNPVIQVILESDDHGEMQNATECLAAFLSGGKQDFLAWGGNPEHTMKRLLDAVSRLLDPNLESSGSLFVGSYILQLILHLPSQMAPHIRELVTAVVRRMQSSEIAVLKSSLIVVFARLVHLSSPDIDQFINMLLTVPVEGHANSFYYVMSEWTKLQGEIQGAYQIKVTTTALALLLSTRHVEMAKVNVQGHLMKSNSGITTRSKARLAPEQWTVVPLPKKIFSLLAEALLEIQEQALDGDEEDSDWEEISESEGGIPQDILYSSSVPSNANPSVEHLDAMAKAFNESDDESYEDELTKLDPLNEIKLADFLRNFFIGLSNTDRSLFDHLFQSLTHAQRSAVAKVLS</sequence>